<dbReference type="PANTHER" id="PTHR46025:SF3">
    <property type="entry name" value="XYLOSYLTRANSFERASE OXT"/>
    <property type="match status" value="1"/>
</dbReference>
<name>A0A366AZM4_9FLAO</name>
<evidence type="ECO:0000256" key="13">
    <source>
        <dbReference type="ARBA" id="ARBA00023180"/>
    </source>
</evidence>
<keyword evidence="12" id="KW-1015">Disulfide bond</keyword>
<dbReference type="EMBL" id="QNUX01000007">
    <property type="protein sequence ID" value="RBN50310.1"/>
    <property type="molecule type" value="Genomic_DNA"/>
</dbReference>
<dbReference type="Pfam" id="PF02485">
    <property type="entry name" value="Branch"/>
    <property type="match status" value="1"/>
</dbReference>
<evidence type="ECO:0000313" key="16">
    <source>
        <dbReference type="Proteomes" id="UP000253676"/>
    </source>
</evidence>
<keyword evidence="4" id="KW-0808">Transferase</keyword>
<evidence type="ECO:0000256" key="3">
    <source>
        <dbReference type="ARBA" id="ARBA00022676"/>
    </source>
</evidence>
<keyword evidence="16" id="KW-1185">Reference proteome</keyword>
<accession>A0A366AZM4</accession>
<dbReference type="InterPro" id="IPR003406">
    <property type="entry name" value="Glyco_trans_14"/>
</dbReference>
<reference evidence="15 16" key="1">
    <citation type="submission" date="2018-07" db="EMBL/GenBank/DDBJ databases">
        <title>Complete genome sequence of Flavobacterium psychrolimnae LMG 22018.</title>
        <authorList>
            <person name="Kim D.-U."/>
        </authorList>
    </citation>
    <scope>NUCLEOTIDE SEQUENCE [LARGE SCALE GENOMIC DNA]</scope>
    <source>
        <strain evidence="15 16">LMG 22018</strain>
    </source>
</reference>
<dbReference type="InterPro" id="IPR043538">
    <property type="entry name" value="XYLT"/>
</dbReference>
<keyword evidence="13" id="KW-0325">Glycoprotein</keyword>
<dbReference type="GO" id="GO:0050650">
    <property type="term" value="P:chondroitin sulfate proteoglycan biosynthetic process"/>
    <property type="evidence" value="ECO:0007669"/>
    <property type="project" value="TreeGrafter"/>
</dbReference>
<evidence type="ECO:0000256" key="14">
    <source>
        <dbReference type="ARBA" id="ARBA00042865"/>
    </source>
</evidence>
<evidence type="ECO:0000256" key="6">
    <source>
        <dbReference type="ARBA" id="ARBA00022723"/>
    </source>
</evidence>
<dbReference type="OrthoDB" id="7943907at2"/>
<evidence type="ECO:0000256" key="9">
    <source>
        <dbReference type="ARBA" id="ARBA00022989"/>
    </source>
</evidence>
<comment type="caution">
    <text evidence="15">The sequence shown here is derived from an EMBL/GenBank/DDBJ whole genome shotgun (WGS) entry which is preliminary data.</text>
</comment>
<evidence type="ECO:0000256" key="11">
    <source>
        <dbReference type="ARBA" id="ARBA00023136"/>
    </source>
</evidence>
<keyword evidence="3" id="KW-0328">Glycosyltransferase</keyword>
<evidence type="ECO:0000256" key="7">
    <source>
        <dbReference type="ARBA" id="ARBA00022824"/>
    </source>
</evidence>
<dbReference type="RefSeq" id="WP_113635377.1">
    <property type="nucleotide sequence ID" value="NZ_QNUX01000007.1"/>
</dbReference>
<dbReference type="GO" id="GO:0046872">
    <property type="term" value="F:metal ion binding"/>
    <property type="evidence" value="ECO:0007669"/>
    <property type="project" value="UniProtKB-KW"/>
</dbReference>
<sequence length="292" mass="34750">MQQVILITAYKNYNHLEEIILFFDVDFEIYIHIDKKSKITKDELNQLKKYSQVKLVSQKYKVNWGGFNHLKSILFLAEKALKNSQNYYFHLLSGHDFPIKKLTEFKEYFDNNRKLEFINYFDVPKIGWVDNGGMDRIEYYNLYDALDAKIPKQNGLIRRLIAIQKRLTFKRPISSKFPKLYGGSTWWSLSRDCLQYVVNFTKNNNFVLKRFKYTLCSEEFYFQTIIMNSHFSLKVANNNLRYIDWVARNGNNPAILDTSDFEKLVATDAFFARKFEYPLSIDLMNQIKSITK</sequence>
<dbReference type="GO" id="GO:0015012">
    <property type="term" value="P:heparan sulfate proteoglycan biosynthetic process"/>
    <property type="evidence" value="ECO:0007669"/>
    <property type="project" value="TreeGrafter"/>
</dbReference>
<dbReference type="AlphaFoldDB" id="A0A366AZM4"/>
<evidence type="ECO:0000256" key="4">
    <source>
        <dbReference type="ARBA" id="ARBA00022679"/>
    </source>
</evidence>
<keyword evidence="8" id="KW-0735">Signal-anchor</keyword>
<dbReference type="Proteomes" id="UP000253676">
    <property type="component" value="Unassembled WGS sequence"/>
</dbReference>
<keyword evidence="9" id="KW-1133">Transmembrane helix</keyword>
<keyword evidence="10" id="KW-0333">Golgi apparatus</keyword>
<gene>
    <name evidence="15" type="ORF">DR980_09350</name>
</gene>
<dbReference type="GO" id="GO:0016020">
    <property type="term" value="C:membrane"/>
    <property type="evidence" value="ECO:0007669"/>
    <property type="project" value="InterPro"/>
</dbReference>
<keyword evidence="6" id="KW-0479">Metal-binding</keyword>
<evidence type="ECO:0000313" key="15">
    <source>
        <dbReference type="EMBL" id="RBN50310.1"/>
    </source>
</evidence>
<protein>
    <recommendedName>
        <fullName evidence="14">Peptide O-xylosyltransferase</fullName>
    </recommendedName>
</protein>
<evidence type="ECO:0000256" key="1">
    <source>
        <dbReference type="ARBA" id="ARBA00004323"/>
    </source>
</evidence>
<dbReference type="PANTHER" id="PTHR46025">
    <property type="entry name" value="XYLOSYLTRANSFERASE OXT"/>
    <property type="match status" value="1"/>
</dbReference>
<keyword evidence="7" id="KW-0256">Endoplasmic reticulum</keyword>
<proteinExistence type="predicted"/>
<evidence type="ECO:0000256" key="10">
    <source>
        <dbReference type="ARBA" id="ARBA00023034"/>
    </source>
</evidence>
<comment type="subcellular location">
    <subcellularLocation>
        <location evidence="2">Endoplasmic reticulum membrane</location>
        <topology evidence="2">Single-pass type II membrane protein</topology>
    </subcellularLocation>
    <subcellularLocation>
        <location evidence="1">Golgi apparatus membrane</location>
        <topology evidence="1">Single-pass type II membrane protein</topology>
    </subcellularLocation>
</comment>
<organism evidence="15 16">
    <name type="scientific">Flavobacterium psychrolimnae</name>
    <dbReference type="NCBI Taxonomy" id="249351"/>
    <lineage>
        <taxon>Bacteria</taxon>
        <taxon>Pseudomonadati</taxon>
        <taxon>Bacteroidota</taxon>
        <taxon>Flavobacteriia</taxon>
        <taxon>Flavobacteriales</taxon>
        <taxon>Flavobacteriaceae</taxon>
        <taxon>Flavobacterium</taxon>
    </lineage>
</organism>
<evidence type="ECO:0000256" key="8">
    <source>
        <dbReference type="ARBA" id="ARBA00022968"/>
    </source>
</evidence>
<keyword evidence="11" id="KW-0472">Membrane</keyword>
<evidence type="ECO:0000256" key="12">
    <source>
        <dbReference type="ARBA" id="ARBA00023157"/>
    </source>
</evidence>
<dbReference type="GO" id="GO:0030158">
    <property type="term" value="F:protein xylosyltransferase activity"/>
    <property type="evidence" value="ECO:0007669"/>
    <property type="project" value="InterPro"/>
</dbReference>
<evidence type="ECO:0000256" key="2">
    <source>
        <dbReference type="ARBA" id="ARBA00004648"/>
    </source>
</evidence>
<evidence type="ECO:0000256" key="5">
    <source>
        <dbReference type="ARBA" id="ARBA00022692"/>
    </source>
</evidence>
<keyword evidence="5" id="KW-0812">Transmembrane</keyword>